<evidence type="ECO:0000313" key="2">
    <source>
        <dbReference type="EMBL" id="MCG7938816.1"/>
    </source>
</evidence>
<dbReference type="AlphaFoldDB" id="A0A9E4K4Y4"/>
<gene>
    <name evidence="2" type="ORF">JAZ04_08155</name>
</gene>
<dbReference type="Proteomes" id="UP000886687">
    <property type="component" value="Unassembled WGS sequence"/>
</dbReference>
<feature type="chain" id="PRO_5038934890" evidence="1">
    <location>
        <begin position="26"/>
        <end position="298"/>
    </location>
</feature>
<organism evidence="2 3">
    <name type="scientific">Candidatus Thiodiazotropha lotti</name>
    <dbReference type="NCBI Taxonomy" id="2792787"/>
    <lineage>
        <taxon>Bacteria</taxon>
        <taxon>Pseudomonadati</taxon>
        <taxon>Pseudomonadota</taxon>
        <taxon>Gammaproteobacteria</taxon>
        <taxon>Chromatiales</taxon>
        <taxon>Sedimenticolaceae</taxon>
        <taxon>Candidatus Thiodiazotropha</taxon>
    </lineage>
</organism>
<name>A0A9E4K4Y4_9GAMM</name>
<protein>
    <submittedName>
        <fullName evidence="2">Phosphate/phosphite/phosphonate ABC transporter substrate-binding protein</fullName>
    </submittedName>
</protein>
<accession>A0A9E4K4Y4</accession>
<dbReference type="PANTHER" id="PTHR35841:SF1">
    <property type="entry name" value="PHOSPHONATES-BINDING PERIPLASMIC PROTEIN"/>
    <property type="match status" value="1"/>
</dbReference>
<keyword evidence="1" id="KW-0732">Signal</keyword>
<dbReference type="EMBL" id="JAEPDI010000004">
    <property type="protein sequence ID" value="MCG7938816.1"/>
    <property type="molecule type" value="Genomic_DNA"/>
</dbReference>
<feature type="signal peptide" evidence="1">
    <location>
        <begin position="1"/>
        <end position="25"/>
    </location>
</feature>
<proteinExistence type="predicted"/>
<dbReference type="PANTHER" id="PTHR35841">
    <property type="entry name" value="PHOSPHONATES-BINDING PERIPLASMIC PROTEIN"/>
    <property type="match status" value="1"/>
</dbReference>
<dbReference type="Pfam" id="PF12974">
    <property type="entry name" value="Phosphonate-bd"/>
    <property type="match status" value="1"/>
</dbReference>
<dbReference type="Gene3D" id="3.40.190.10">
    <property type="entry name" value="Periplasmic binding protein-like II"/>
    <property type="match status" value="2"/>
</dbReference>
<dbReference type="SUPFAM" id="SSF53850">
    <property type="entry name" value="Periplasmic binding protein-like II"/>
    <property type="match status" value="1"/>
</dbReference>
<evidence type="ECO:0000313" key="3">
    <source>
        <dbReference type="Proteomes" id="UP000886687"/>
    </source>
</evidence>
<sequence length="298" mass="32316">MKRLLAIASIAVLSSILAITNSAYADDYKIGVLAKRGVAKAMKKWGDTAEYMTEKIAGDKFTIVPLDFDEVFPAIENKEVDFFLVNSSMFVTAQVKYGAKAVATMVNSRQGEALKSFGGVILTYIDRDDINSAADIKGKNFMAVKESSFGGWQMAYKELLDQGVDPTKDFASLQFGGKHDNVVFAVQNGEVDAGTVRTDTLERMASAGDIDLSEFKIISSKTHSGFPFVVSTALYPEWPFAKISDTPDDVASRAANALIALKSDAKAAQSAKIVGWTAPLDYTEVEDLQKLLKVGAYQ</sequence>
<evidence type="ECO:0000256" key="1">
    <source>
        <dbReference type="SAM" id="SignalP"/>
    </source>
</evidence>
<comment type="caution">
    <text evidence="2">The sequence shown here is derived from an EMBL/GenBank/DDBJ whole genome shotgun (WGS) entry which is preliminary data.</text>
</comment>
<reference evidence="2" key="1">
    <citation type="journal article" date="2021" name="Proc. Natl. Acad. Sci. U.S.A.">
        <title>Global biogeography of chemosynthetic symbionts reveals both localized and globally distributed symbiont groups. .</title>
        <authorList>
            <person name="Osvatic J.T."/>
            <person name="Wilkins L.G.E."/>
            <person name="Leibrecht L."/>
            <person name="Leray M."/>
            <person name="Zauner S."/>
            <person name="Polzin J."/>
            <person name="Camacho Y."/>
            <person name="Gros O."/>
            <person name="van Gils J.A."/>
            <person name="Eisen J.A."/>
            <person name="Petersen J.M."/>
            <person name="Yuen B."/>
        </authorList>
    </citation>
    <scope>NUCLEOTIDE SEQUENCE</scope>
    <source>
        <strain evidence="2">MAGL173</strain>
    </source>
</reference>